<dbReference type="AlphaFoldDB" id="A0A813FNN4"/>
<reference evidence="2" key="1">
    <citation type="submission" date="2021-02" db="EMBL/GenBank/DDBJ databases">
        <authorList>
            <person name="Dougan E. K."/>
            <person name="Rhodes N."/>
            <person name="Thang M."/>
            <person name="Chan C."/>
        </authorList>
    </citation>
    <scope>NUCLEOTIDE SEQUENCE</scope>
</reference>
<protein>
    <submittedName>
        <fullName evidence="2">Uncharacterized protein</fullName>
    </submittedName>
</protein>
<proteinExistence type="predicted"/>
<evidence type="ECO:0000313" key="2">
    <source>
        <dbReference type="EMBL" id="CAE8614397.1"/>
    </source>
</evidence>
<sequence>MQLTRYLSSPATWGPVLALSCKPWLCRYSQPFSLLLPGRGAASVIAAAPQEAPQSSVSLLSSASRAFRQQTKALRIPTYSSYSFECVGSIRQSRDHTAHSFKCVAKEWMSCRHRSLATSSHQSMPMPVLHGFAQKGDVPRLSPNKEAECCTWHPLPVQLISSARPVEQTGPIRARLRLCTRDKPYCRHLESWEASGNVLVQQLLVLPSLSRLPCTPGARASSTVFLDRSRVHLSLACHRNPWFSFVAAGDYKGCPVQAPQVPARALKSASPAPTGLRRASPEVSTSPEAISNNSAIAARLGESLASGGLPVLLSVPLHVEVELRGHQEQPNYSSARGGGLPSAKLQAVEAVGRATSLRATRCCLHIIAAAIRPEVQVLPPQLLVQTIDRRRLQAQSCTYHAFQTLMSRLQNYPCQRACPVCGGASPRGARPALQLISFHKTRVLGSSSRKFLASSHTCSLSYATLPAHCACPVPILGFRGHNNNIFPLLQEHFRKVGSTASAASAVALLCTPQKSFDGFLHRNTQEWSHHASTLVPPTKNSLSTKHDPIGHASLLRRRPFAKQCGRAVVCTWSPNLAPMGVLGTSRVVHTAYLSLSRALCCSAAARNRSAACDFGSNFSLAALQTIRSPSLAKLPSSRINTIPGEADNSSARWTLPHVHCARLSALACLLGTVLRDQSPKEGMQRLGRSQGLHVGYRPTCRPLLVRAEEFWSPPSTDSLCAAGVSLRAKQQTNPVPTRLSPCNWKVGGNSFCFISFATLFAHRRHPCVFATLTES</sequence>
<accession>A0A813FNN4</accession>
<comment type="caution">
    <text evidence="2">The sequence shown here is derived from an EMBL/GenBank/DDBJ whole genome shotgun (WGS) entry which is preliminary data.</text>
</comment>
<organism evidence="2 3">
    <name type="scientific">Polarella glacialis</name>
    <name type="common">Dinoflagellate</name>
    <dbReference type="NCBI Taxonomy" id="89957"/>
    <lineage>
        <taxon>Eukaryota</taxon>
        <taxon>Sar</taxon>
        <taxon>Alveolata</taxon>
        <taxon>Dinophyceae</taxon>
        <taxon>Suessiales</taxon>
        <taxon>Suessiaceae</taxon>
        <taxon>Polarella</taxon>
    </lineage>
</organism>
<evidence type="ECO:0000313" key="3">
    <source>
        <dbReference type="Proteomes" id="UP000654075"/>
    </source>
</evidence>
<gene>
    <name evidence="2" type="ORF">PGLA1383_LOCUS32121</name>
</gene>
<feature type="region of interest" description="Disordered" evidence="1">
    <location>
        <begin position="265"/>
        <end position="287"/>
    </location>
</feature>
<dbReference type="EMBL" id="CAJNNV010025419">
    <property type="protein sequence ID" value="CAE8614397.1"/>
    <property type="molecule type" value="Genomic_DNA"/>
</dbReference>
<keyword evidence="3" id="KW-1185">Reference proteome</keyword>
<dbReference type="PROSITE" id="PS51257">
    <property type="entry name" value="PROKAR_LIPOPROTEIN"/>
    <property type="match status" value="1"/>
</dbReference>
<name>A0A813FNN4_POLGL</name>
<dbReference type="Proteomes" id="UP000654075">
    <property type="component" value="Unassembled WGS sequence"/>
</dbReference>
<evidence type="ECO:0000256" key="1">
    <source>
        <dbReference type="SAM" id="MobiDB-lite"/>
    </source>
</evidence>